<feature type="domain" description="Immunity protein Imm33" evidence="1">
    <location>
        <begin position="18"/>
        <end position="98"/>
    </location>
</feature>
<gene>
    <name evidence="2" type="ORF">CJ199_01120</name>
</gene>
<protein>
    <submittedName>
        <fullName evidence="2">DUF2185 domain-containing protein</fullName>
    </submittedName>
</protein>
<evidence type="ECO:0000313" key="3">
    <source>
        <dbReference type="Proteomes" id="UP000235598"/>
    </source>
</evidence>
<sequence>MEYIVSKYVEFIPDAGACTVSKNVLSGEGRVRWMVRGKSHAPADNGWQILSDIDTSEYLNDPSNWQIADFNDLCVIEPALIGIWDMPVGSDLELRRHEKGMSIIDSTTGRVIPHEELFVPPQFRN</sequence>
<accession>A0A2N6VRA9</accession>
<evidence type="ECO:0000259" key="1">
    <source>
        <dbReference type="Pfam" id="PF09951"/>
    </source>
</evidence>
<dbReference type="OrthoDB" id="4827574at2"/>
<dbReference type="AlphaFoldDB" id="A0A2N6VRA9"/>
<reference evidence="2 3" key="1">
    <citation type="submission" date="2017-09" db="EMBL/GenBank/DDBJ databases">
        <title>Bacterial strain isolated from the female urinary microbiota.</title>
        <authorList>
            <person name="Thomas-White K."/>
            <person name="Kumar N."/>
            <person name="Forster S."/>
            <person name="Putonti C."/>
            <person name="Lawley T."/>
            <person name="Wolfe A.J."/>
        </authorList>
    </citation>
    <scope>NUCLEOTIDE SEQUENCE [LARGE SCALE GENOMIC DNA]</scope>
    <source>
        <strain evidence="2 3">UMB1301</strain>
    </source>
</reference>
<evidence type="ECO:0000313" key="2">
    <source>
        <dbReference type="EMBL" id="PMD06682.1"/>
    </source>
</evidence>
<name>A0A2N6VRA9_9MICO</name>
<proteinExistence type="predicted"/>
<organism evidence="2 3">
    <name type="scientific">Brevibacterium paucivorans</name>
    <dbReference type="NCBI Taxonomy" id="170994"/>
    <lineage>
        <taxon>Bacteria</taxon>
        <taxon>Bacillati</taxon>
        <taxon>Actinomycetota</taxon>
        <taxon>Actinomycetes</taxon>
        <taxon>Micrococcales</taxon>
        <taxon>Brevibacteriaceae</taxon>
        <taxon>Brevibacterium</taxon>
    </lineage>
</organism>
<dbReference type="EMBL" id="PNHK01000001">
    <property type="protein sequence ID" value="PMD06682.1"/>
    <property type="molecule type" value="Genomic_DNA"/>
</dbReference>
<comment type="caution">
    <text evidence="2">The sequence shown here is derived from an EMBL/GenBank/DDBJ whole genome shotgun (WGS) entry which is preliminary data.</text>
</comment>
<dbReference type="Pfam" id="PF09951">
    <property type="entry name" value="Imm33"/>
    <property type="match status" value="1"/>
</dbReference>
<dbReference type="InterPro" id="IPR018689">
    <property type="entry name" value="Imm33_dom"/>
</dbReference>
<dbReference type="Proteomes" id="UP000235598">
    <property type="component" value="Unassembled WGS sequence"/>
</dbReference>